<dbReference type="WBParaSite" id="HPLM_0000713101-mRNA-1">
    <property type="protein sequence ID" value="HPLM_0000713101-mRNA-1"/>
    <property type="gene ID" value="HPLM_0000713101"/>
</dbReference>
<dbReference type="PANTHER" id="PTHR46589:SF1">
    <property type="entry name" value="APOPTOTIC CHROMATIN CONDENSATION INDUCER IN THE NUCLEUS"/>
    <property type="match status" value="1"/>
</dbReference>
<keyword evidence="3" id="KW-1185">Reference proteome</keyword>
<feature type="compositionally biased region" description="Basic and acidic residues" evidence="1">
    <location>
        <begin position="91"/>
        <end position="102"/>
    </location>
</feature>
<gene>
    <name evidence="2" type="ORF">HPLM_LOCUS7123</name>
</gene>
<feature type="compositionally biased region" description="Basic and acidic residues" evidence="1">
    <location>
        <begin position="121"/>
        <end position="179"/>
    </location>
</feature>
<dbReference type="GO" id="GO:0003723">
    <property type="term" value="F:RNA binding"/>
    <property type="evidence" value="ECO:0007669"/>
    <property type="project" value="TreeGrafter"/>
</dbReference>
<dbReference type="EMBL" id="UZAF01016604">
    <property type="protein sequence ID" value="VDO30993.1"/>
    <property type="molecule type" value="Genomic_DNA"/>
</dbReference>
<proteinExistence type="predicted"/>
<name>A0A0N4W9X1_HAEPC</name>
<dbReference type="STRING" id="6290.A0A0N4W9X1"/>
<dbReference type="GO" id="GO:0071011">
    <property type="term" value="C:precatalytic spliceosome"/>
    <property type="evidence" value="ECO:0007669"/>
    <property type="project" value="TreeGrafter"/>
</dbReference>
<reference evidence="2 3" key="2">
    <citation type="submission" date="2018-11" db="EMBL/GenBank/DDBJ databases">
        <authorList>
            <consortium name="Pathogen Informatics"/>
        </authorList>
    </citation>
    <scope>NUCLEOTIDE SEQUENCE [LARGE SCALE GENOMIC DNA]</scope>
    <source>
        <strain evidence="2 3">MHpl1</strain>
    </source>
</reference>
<feature type="compositionally biased region" description="Low complexity" evidence="1">
    <location>
        <begin position="78"/>
        <end position="89"/>
    </location>
</feature>
<dbReference type="Proteomes" id="UP000268014">
    <property type="component" value="Unassembled WGS sequence"/>
</dbReference>
<evidence type="ECO:0000313" key="4">
    <source>
        <dbReference type="WBParaSite" id="HPLM_0000713101-mRNA-1"/>
    </source>
</evidence>
<dbReference type="GO" id="GO:0061574">
    <property type="term" value="C:ASAP complex"/>
    <property type="evidence" value="ECO:0007669"/>
    <property type="project" value="TreeGrafter"/>
</dbReference>
<accession>A0A0N4W9X1</accession>
<reference evidence="4" key="1">
    <citation type="submission" date="2017-02" db="UniProtKB">
        <authorList>
            <consortium name="WormBaseParasite"/>
        </authorList>
    </citation>
    <scope>IDENTIFICATION</scope>
</reference>
<dbReference type="InterPro" id="IPR052793">
    <property type="entry name" value="EJC-associated_protein"/>
</dbReference>
<dbReference type="Pfam" id="PF16294">
    <property type="entry name" value="RSB_motif"/>
    <property type="match status" value="1"/>
</dbReference>
<evidence type="ECO:0000256" key="1">
    <source>
        <dbReference type="SAM" id="MobiDB-lite"/>
    </source>
</evidence>
<sequence>MLLLEFSSEYDPLDKFVSRHDELRRRCVCSGKPMQSVDEARNVRLAMHNTQWPVANPKTLSVQFDTKENLERHRTGTSSAASLSASAPSTRIERKLSDRERPVIGQLPGRNPSLKITVEAAVRENEKREETKERERRERARAEKHAESRRDKDKEDKSERVEERRHGEEKHASKKDDHGRKRQRSETPPFSRAALEKRERRDVLPPHDREKEHDRDPCRDRDCDRDHSRRRSNEDRARDRHQDTEKEKEREEKPVKTADQLFMKTKTLPAIYFLPLTDEEAQERQEKILAEKRKREQKELEREKEREKEKSRH</sequence>
<feature type="region of interest" description="Disordered" evidence="1">
    <location>
        <begin position="69"/>
        <end position="261"/>
    </location>
</feature>
<feature type="compositionally biased region" description="Basic and acidic residues" evidence="1">
    <location>
        <begin position="194"/>
        <end position="256"/>
    </location>
</feature>
<evidence type="ECO:0000313" key="3">
    <source>
        <dbReference type="Proteomes" id="UP000268014"/>
    </source>
</evidence>
<dbReference type="InterPro" id="IPR032552">
    <property type="entry name" value="RSB_motif"/>
</dbReference>
<dbReference type="OrthoDB" id="5875268at2759"/>
<dbReference type="GO" id="GO:0008380">
    <property type="term" value="P:RNA splicing"/>
    <property type="evidence" value="ECO:0007669"/>
    <property type="project" value="TreeGrafter"/>
</dbReference>
<dbReference type="AlphaFoldDB" id="A0A0N4W9X1"/>
<feature type="region of interest" description="Disordered" evidence="1">
    <location>
        <begin position="285"/>
        <end position="313"/>
    </location>
</feature>
<evidence type="ECO:0000313" key="2">
    <source>
        <dbReference type="EMBL" id="VDO30993.1"/>
    </source>
</evidence>
<organism evidence="4">
    <name type="scientific">Haemonchus placei</name>
    <name type="common">Barber's pole worm</name>
    <dbReference type="NCBI Taxonomy" id="6290"/>
    <lineage>
        <taxon>Eukaryota</taxon>
        <taxon>Metazoa</taxon>
        <taxon>Ecdysozoa</taxon>
        <taxon>Nematoda</taxon>
        <taxon>Chromadorea</taxon>
        <taxon>Rhabditida</taxon>
        <taxon>Rhabditina</taxon>
        <taxon>Rhabditomorpha</taxon>
        <taxon>Strongyloidea</taxon>
        <taxon>Trichostrongylidae</taxon>
        <taxon>Haemonchus</taxon>
    </lineage>
</organism>
<protein>
    <submittedName>
        <fullName evidence="4">Smg4_UPF3 domain-containing protein</fullName>
    </submittedName>
</protein>
<dbReference type="PANTHER" id="PTHR46589">
    <property type="entry name" value="APOPTOTIC CHROMATIN CONDENSATION INDUCER IN THE NUCLEUS"/>
    <property type="match status" value="1"/>
</dbReference>